<evidence type="ECO:0000313" key="4">
    <source>
        <dbReference type="Proteomes" id="UP000059680"/>
    </source>
</evidence>
<evidence type="ECO:0000256" key="1">
    <source>
        <dbReference type="SAM" id="MobiDB-lite"/>
    </source>
</evidence>
<evidence type="ECO:0000256" key="2">
    <source>
        <dbReference type="SAM" id="Phobius"/>
    </source>
</evidence>
<keyword evidence="2" id="KW-0812">Transmembrane</keyword>
<accession>A0A0P0Y3T6</accession>
<dbReference type="InParanoid" id="A0A0P0Y3T6"/>
<sequence>MPPEERTTTAPPPPPASGRRARWRVAEHTRASCTTVVANTLCTLLLVLLLVAGVVLFVVWLSLRPHRPRFAVVSFTVVSPPATGGGGHQKHQRKGRNMWWTSSDGNVSSCILLAGHGQGQEQLNGLNQEQSLLQAAGECVTRLLLCCPSLLLDLNKCPMDAAAMAAAK</sequence>
<dbReference type="EMBL" id="AP014967">
    <property type="protein sequence ID" value="BAT14649.1"/>
    <property type="molecule type" value="Genomic_DNA"/>
</dbReference>
<keyword evidence="2" id="KW-0472">Membrane</keyword>
<evidence type="ECO:0000313" key="3">
    <source>
        <dbReference type="EMBL" id="BAT14649.1"/>
    </source>
</evidence>
<reference evidence="4" key="1">
    <citation type="journal article" date="2005" name="Nature">
        <title>The map-based sequence of the rice genome.</title>
        <authorList>
            <consortium name="International rice genome sequencing project (IRGSP)"/>
            <person name="Matsumoto T."/>
            <person name="Wu J."/>
            <person name="Kanamori H."/>
            <person name="Katayose Y."/>
            <person name="Fujisawa M."/>
            <person name="Namiki N."/>
            <person name="Mizuno H."/>
            <person name="Yamamoto K."/>
            <person name="Antonio B.A."/>
            <person name="Baba T."/>
            <person name="Sakata K."/>
            <person name="Nagamura Y."/>
            <person name="Aoki H."/>
            <person name="Arikawa K."/>
            <person name="Arita K."/>
            <person name="Bito T."/>
            <person name="Chiden Y."/>
            <person name="Fujitsuka N."/>
            <person name="Fukunaka R."/>
            <person name="Hamada M."/>
            <person name="Harada C."/>
            <person name="Hayashi A."/>
            <person name="Hijishita S."/>
            <person name="Honda M."/>
            <person name="Hosokawa S."/>
            <person name="Ichikawa Y."/>
            <person name="Idonuma A."/>
            <person name="Iijima M."/>
            <person name="Ikeda M."/>
            <person name="Ikeno M."/>
            <person name="Ito K."/>
            <person name="Ito S."/>
            <person name="Ito T."/>
            <person name="Ito Y."/>
            <person name="Ito Y."/>
            <person name="Iwabuchi A."/>
            <person name="Kamiya K."/>
            <person name="Karasawa W."/>
            <person name="Kurita K."/>
            <person name="Katagiri S."/>
            <person name="Kikuta A."/>
            <person name="Kobayashi H."/>
            <person name="Kobayashi N."/>
            <person name="Machita K."/>
            <person name="Maehara T."/>
            <person name="Masukawa M."/>
            <person name="Mizubayashi T."/>
            <person name="Mukai Y."/>
            <person name="Nagasaki H."/>
            <person name="Nagata Y."/>
            <person name="Naito S."/>
            <person name="Nakashima M."/>
            <person name="Nakama Y."/>
            <person name="Nakamichi Y."/>
            <person name="Nakamura M."/>
            <person name="Meguro A."/>
            <person name="Negishi M."/>
            <person name="Ohta I."/>
            <person name="Ohta T."/>
            <person name="Okamoto M."/>
            <person name="Ono N."/>
            <person name="Saji S."/>
            <person name="Sakaguchi M."/>
            <person name="Sakai K."/>
            <person name="Shibata M."/>
            <person name="Shimokawa T."/>
            <person name="Song J."/>
            <person name="Takazaki Y."/>
            <person name="Terasawa K."/>
            <person name="Tsugane M."/>
            <person name="Tsuji K."/>
            <person name="Ueda S."/>
            <person name="Waki K."/>
            <person name="Yamagata H."/>
            <person name="Yamamoto M."/>
            <person name="Yamamoto S."/>
            <person name="Yamane H."/>
            <person name="Yoshiki S."/>
            <person name="Yoshihara R."/>
            <person name="Yukawa K."/>
            <person name="Zhong H."/>
            <person name="Yano M."/>
            <person name="Yuan Q."/>
            <person name="Ouyang S."/>
            <person name="Liu J."/>
            <person name="Jones K.M."/>
            <person name="Gansberger K."/>
            <person name="Moffat K."/>
            <person name="Hill J."/>
            <person name="Bera J."/>
            <person name="Fadrosh D."/>
            <person name="Jin S."/>
            <person name="Johri S."/>
            <person name="Kim M."/>
            <person name="Overton L."/>
            <person name="Reardon M."/>
            <person name="Tsitrin T."/>
            <person name="Vuong H."/>
            <person name="Weaver B."/>
            <person name="Ciecko A."/>
            <person name="Tallon L."/>
            <person name="Jackson J."/>
            <person name="Pai G."/>
            <person name="Aken S.V."/>
            <person name="Utterback T."/>
            <person name="Reidmuller S."/>
            <person name="Feldblyum T."/>
            <person name="Hsiao J."/>
            <person name="Zismann V."/>
            <person name="Iobst S."/>
            <person name="de Vazeille A.R."/>
            <person name="Buell C.R."/>
            <person name="Ying K."/>
            <person name="Li Y."/>
            <person name="Lu T."/>
            <person name="Huang Y."/>
            <person name="Zhao Q."/>
            <person name="Feng Q."/>
            <person name="Zhang L."/>
            <person name="Zhu J."/>
            <person name="Weng Q."/>
            <person name="Mu J."/>
            <person name="Lu Y."/>
            <person name="Fan D."/>
            <person name="Liu Y."/>
            <person name="Guan J."/>
            <person name="Zhang Y."/>
            <person name="Yu S."/>
            <person name="Liu X."/>
            <person name="Zhang Y."/>
            <person name="Hong G."/>
            <person name="Han B."/>
            <person name="Choisne N."/>
            <person name="Demange N."/>
            <person name="Orjeda G."/>
            <person name="Samain S."/>
            <person name="Cattolico L."/>
            <person name="Pelletier E."/>
            <person name="Couloux A."/>
            <person name="Segurens B."/>
            <person name="Wincker P."/>
            <person name="D'Hont A."/>
            <person name="Scarpelli C."/>
            <person name="Weissenbach J."/>
            <person name="Salanoubat M."/>
            <person name="Quetier F."/>
            <person name="Yu Y."/>
            <person name="Kim H.R."/>
            <person name="Rambo T."/>
            <person name="Currie J."/>
            <person name="Collura K."/>
            <person name="Luo M."/>
            <person name="Yang T."/>
            <person name="Ammiraju J.S.S."/>
            <person name="Engler F."/>
            <person name="Soderlund C."/>
            <person name="Wing R.A."/>
            <person name="Palmer L.E."/>
            <person name="de la Bastide M."/>
            <person name="Spiegel L."/>
            <person name="Nascimento L."/>
            <person name="Zutavern T."/>
            <person name="O'Shaughnessy A."/>
            <person name="Dike S."/>
            <person name="Dedhia N."/>
            <person name="Preston R."/>
            <person name="Balija V."/>
            <person name="McCombie W.R."/>
            <person name="Chow T."/>
            <person name="Chen H."/>
            <person name="Chung M."/>
            <person name="Chen C."/>
            <person name="Shaw J."/>
            <person name="Wu H."/>
            <person name="Hsiao K."/>
            <person name="Chao Y."/>
            <person name="Chu M."/>
            <person name="Cheng C."/>
            <person name="Hour A."/>
            <person name="Lee P."/>
            <person name="Lin S."/>
            <person name="Lin Y."/>
            <person name="Liou J."/>
            <person name="Liu S."/>
            <person name="Hsing Y."/>
            <person name="Raghuvanshi S."/>
            <person name="Mohanty A."/>
            <person name="Bharti A.K."/>
            <person name="Gaur A."/>
            <person name="Gupta V."/>
            <person name="Kumar D."/>
            <person name="Ravi V."/>
            <person name="Vij S."/>
            <person name="Kapur A."/>
            <person name="Khurana P."/>
            <person name="Khurana P."/>
            <person name="Khurana J.P."/>
            <person name="Tyagi A.K."/>
            <person name="Gaikwad K."/>
            <person name="Singh A."/>
            <person name="Dalal V."/>
            <person name="Srivastava S."/>
            <person name="Dixit A."/>
            <person name="Pal A.K."/>
            <person name="Ghazi I.A."/>
            <person name="Yadav M."/>
            <person name="Pandit A."/>
            <person name="Bhargava A."/>
            <person name="Sureshbabu K."/>
            <person name="Batra K."/>
            <person name="Sharma T.R."/>
            <person name="Mohapatra T."/>
            <person name="Singh N.K."/>
            <person name="Messing J."/>
            <person name="Nelson A.B."/>
            <person name="Fuks G."/>
            <person name="Kavchok S."/>
            <person name="Keizer G."/>
            <person name="Linton E."/>
            <person name="Llaca V."/>
            <person name="Song R."/>
            <person name="Tanyolac B."/>
            <person name="Young S."/>
            <person name="Ho-Il K."/>
            <person name="Hahn J.H."/>
            <person name="Sangsakoo G."/>
            <person name="Vanavichit A."/>
            <person name="de Mattos Luiz.A.T."/>
            <person name="Zimmer P.D."/>
            <person name="Malone G."/>
            <person name="Dellagostin O."/>
            <person name="de Oliveira A.C."/>
            <person name="Bevan M."/>
            <person name="Bancroft I."/>
            <person name="Minx P."/>
            <person name="Cordum H."/>
            <person name="Wilson R."/>
            <person name="Cheng Z."/>
            <person name="Jin W."/>
            <person name="Jiang J."/>
            <person name="Leong S.A."/>
            <person name="Iwama H."/>
            <person name="Gojobori T."/>
            <person name="Itoh T."/>
            <person name="Niimura Y."/>
            <person name="Fujii Y."/>
            <person name="Habara T."/>
            <person name="Sakai H."/>
            <person name="Sato Y."/>
            <person name="Wilson G."/>
            <person name="Kumar K."/>
            <person name="McCouch S."/>
            <person name="Juretic N."/>
            <person name="Hoen D."/>
            <person name="Wright S."/>
            <person name="Bruskiewich R."/>
            <person name="Bureau T."/>
            <person name="Miyao A."/>
            <person name="Hirochika H."/>
            <person name="Nishikawa T."/>
            <person name="Kadowaki K."/>
            <person name="Sugiura M."/>
            <person name="Burr B."/>
            <person name="Sasaki T."/>
        </authorList>
    </citation>
    <scope>NUCLEOTIDE SEQUENCE [LARGE SCALE GENOMIC DNA]</scope>
    <source>
        <strain evidence="4">cv. Nipponbare</strain>
    </source>
</reference>
<proteinExistence type="predicted"/>
<gene>
    <name evidence="3" type="ordered locus">Os11g0587400</name>
    <name evidence="3" type="ORF">OSNPB_110587400</name>
</gene>
<dbReference type="AlphaFoldDB" id="A0A0P0Y3T6"/>
<protein>
    <submittedName>
        <fullName evidence="3">Os11g0587400 protein</fullName>
    </submittedName>
</protein>
<dbReference type="GO" id="GO:0005886">
    <property type="term" value="C:plasma membrane"/>
    <property type="evidence" value="ECO:0000318"/>
    <property type="project" value="GO_Central"/>
</dbReference>
<organism evidence="3 4">
    <name type="scientific">Oryza sativa subsp. japonica</name>
    <name type="common">Rice</name>
    <dbReference type="NCBI Taxonomy" id="39947"/>
    <lineage>
        <taxon>Eukaryota</taxon>
        <taxon>Viridiplantae</taxon>
        <taxon>Streptophyta</taxon>
        <taxon>Embryophyta</taxon>
        <taxon>Tracheophyta</taxon>
        <taxon>Spermatophyta</taxon>
        <taxon>Magnoliopsida</taxon>
        <taxon>Liliopsida</taxon>
        <taxon>Poales</taxon>
        <taxon>Poaceae</taxon>
        <taxon>BOP clade</taxon>
        <taxon>Oryzoideae</taxon>
        <taxon>Oryzeae</taxon>
        <taxon>Oryzinae</taxon>
        <taxon>Oryza</taxon>
        <taxon>Oryza sativa</taxon>
    </lineage>
</organism>
<dbReference type="GO" id="GO:0009506">
    <property type="term" value="C:plasmodesma"/>
    <property type="evidence" value="ECO:0000318"/>
    <property type="project" value="GO_Central"/>
</dbReference>
<dbReference type="PaxDb" id="39947-A0A0P0Y3T6"/>
<reference evidence="3 4" key="3">
    <citation type="journal article" date="2013" name="Rice">
        <title>Improvement of the Oryza sativa Nipponbare reference genome using next generation sequence and optical map data.</title>
        <authorList>
            <person name="Kawahara Y."/>
            <person name="de la Bastide M."/>
            <person name="Hamilton J.P."/>
            <person name="Kanamori H."/>
            <person name="McCombie W.R."/>
            <person name="Ouyang S."/>
            <person name="Schwartz D.C."/>
            <person name="Tanaka T."/>
            <person name="Wu J."/>
            <person name="Zhou S."/>
            <person name="Childs K.L."/>
            <person name="Davidson R.M."/>
            <person name="Lin H."/>
            <person name="Quesada-Ocampo L."/>
            <person name="Vaillancourt B."/>
            <person name="Sakai H."/>
            <person name="Lee S.S."/>
            <person name="Kim J."/>
            <person name="Numa H."/>
            <person name="Itoh T."/>
            <person name="Buell C.R."/>
            <person name="Matsumoto T."/>
        </authorList>
    </citation>
    <scope>NUCLEOTIDE SEQUENCE [LARGE SCALE GENOMIC DNA]</scope>
    <source>
        <strain evidence="4">cv. Nipponbare</strain>
    </source>
</reference>
<keyword evidence="4" id="KW-1185">Reference proteome</keyword>
<reference evidence="3 4" key="2">
    <citation type="journal article" date="2013" name="Plant Cell Physiol.">
        <title>Rice Annotation Project Database (RAP-DB): an integrative and interactive database for rice genomics.</title>
        <authorList>
            <person name="Sakai H."/>
            <person name="Lee S.S."/>
            <person name="Tanaka T."/>
            <person name="Numa H."/>
            <person name="Kim J."/>
            <person name="Kawahara Y."/>
            <person name="Wakimoto H."/>
            <person name="Yang C.C."/>
            <person name="Iwamoto M."/>
            <person name="Abe T."/>
            <person name="Yamada Y."/>
            <person name="Muto A."/>
            <person name="Inokuchi H."/>
            <person name="Ikemura T."/>
            <person name="Matsumoto T."/>
            <person name="Sasaki T."/>
            <person name="Itoh T."/>
        </authorList>
    </citation>
    <scope>NUCLEOTIDE SEQUENCE [LARGE SCALE GENOMIC DNA]</scope>
    <source>
        <strain evidence="4">cv. Nipponbare</strain>
    </source>
</reference>
<name>A0A0P0Y3T6_ORYSJ</name>
<feature type="region of interest" description="Disordered" evidence="1">
    <location>
        <begin position="1"/>
        <end position="20"/>
    </location>
</feature>
<dbReference type="Proteomes" id="UP000059680">
    <property type="component" value="Chromosome 11"/>
</dbReference>
<feature type="transmembrane region" description="Helical" evidence="2">
    <location>
        <begin position="36"/>
        <end position="61"/>
    </location>
</feature>
<keyword evidence="2" id="KW-1133">Transmembrane helix</keyword>